<dbReference type="InterPro" id="IPR001650">
    <property type="entry name" value="Helicase_C-like"/>
</dbReference>
<dbReference type="InterPro" id="IPR014001">
    <property type="entry name" value="Helicase_ATP-bd"/>
</dbReference>
<dbReference type="GO" id="GO:0005829">
    <property type="term" value="C:cytosol"/>
    <property type="evidence" value="ECO:0007669"/>
    <property type="project" value="TreeGrafter"/>
</dbReference>
<dbReference type="RefSeq" id="WP_149566678.1">
    <property type="nucleotide sequence ID" value="NZ_CP035807.1"/>
</dbReference>
<dbReference type="PANTHER" id="PTHR47396">
    <property type="entry name" value="TYPE I RESTRICTION ENZYME ECOKI R PROTEIN"/>
    <property type="match status" value="1"/>
</dbReference>
<organism evidence="3 4">
    <name type="scientific">Thiospirochaeta perfilievii</name>
    <dbReference type="NCBI Taxonomy" id="252967"/>
    <lineage>
        <taxon>Bacteria</taxon>
        <taxon>Pseudomonadati</taxon>
        <taxon>Spirochaetota</taxon>
        <taxon>Spirochaetia</taxon>
        <taxon>Spirochaetales</taxon>
        <taxon>Spirochaetaceae</taxon>
        <taxon>Thiospirochaeta</taxon>
    </lineage>
</organism>
<dbReference type="GO" id="GO:0016787">
    <property type="term" value="F:hydrolase activity"/>
    <property type="evidence" value="ECO:0007669"/>
    <property type="project" value="InterPro"/>
</dbReference>
<dbReference type="GO" id="GO:0003677">
    <property type="term" value="F:DNA binding"/>
    <property type="evidence" value="ECO:0007669"/>
    <property type="project" value="InterPro"/>
</dbReference>
<dbReference type="OrthoDB" id="9802848at2"/>
<dbReference type="Gene3D" id="3.30.870.10">
    <property type="entry name" value="Endonuclease Chain A"/>
    <property type="match status" value="1"/>
</dbReference>
<dbReference type="Pfam" id="PF26350">
    <property type="entry name" value="DUF8090"/>
    <property type="match status" value="1"/>
</dbReference>
<name>A0A5C1Q938_9SPIO</name>
<reference evidence="3 4" key="2">
    <citation type="submission" date="2019-09" db="EMBL/GenBank/DDBJ databases">
        <title>Complete Genome Sequence and Methylome Analysis of free living Spirochaetas.</title>
        <authorList>
            <person name="Leshcheva N."/>
            <person name="Mikheeva N."/>
        </authorList>
    </citation>
    <scope>NUCLEOTIDE SEQUENCE [LARGE SCALE GENOMIC DNA]</scope>
    <source>
        <strain evidence="3 4">P</strain>
    </source>
</reference>
<dbReference type="Proteomes" id="UP000323824">
    <property type="component" value="Chromosome"/>
</dbReference>
<dbReference type="GO" id="GO:0005524">
    <property type="term" value="F:ATP binding"/>
    <property type="evidence" value="ECO:0007669"/>
    <property type="project" value="InterPro"/>
</dbReference>
<gene>
    <name evidence="3" type="ORF">EW093_01440</name>
</gene>
<dbReference type="CDD" id="cd09204">
    <property type="entry name" value="PLDc_N_DEXD_b2"/>
    <property type="match status" value="1"/>
</dbReference>
<dbReference type="PANTHER" id="PTHR47396:SF1">
    <property type="entry name" value="ATP-DEPENDENT HELICASE IRC3-RELATED"/>
    <property type="match status" value="1"/>
</dbReference>
<evidence type="ECO:0000259" key="1">
    <source>
        <dbReference type="PROSITE" id="PS51192"/>
    </source>
</evidence>
<dbReference type="REBASE" id="297947">
    <property type="entry name" value="Spe19205ORF1440P"/>
</dbReference>
<evidence type="ECO:0000259" key="2">
    <source>
        <dbReference type="PROSITE" id="PS51194"/>
    </source>
</evidence>
<dbReference type="SMART" id="SM00487">
    <property type="entry name" value="DEXDc"/>
    <property type="match status" value="1"/>
</dbReference>
<dbReference type="SUPFAM" id="SSF52540">
    <property type="entry name" value="P-loop containing nucleoside triphosphate hydrolases"/>
    <property type="match status" value="1"/>
</dbReference>
<dbReference type="InterPro" id="IPR050742">
    <property type="entry name" value="Helicase_Restrict-Modif_Enz"/>
</dbReference>
<dbReference type="InterPro" id="IPR025202">
    <property type="entry name" value="PLD-like_dom"/>
</dbReference>
<dbReference type="AlphaFoldDB" id="A0A5C1Q938"/>
<evidence type="ECO:0000313" key="4">
    <source>
        <dbReference type="Proteomes" id="UP000323824"/>
    </source>
</evidence>
<sequence length="970" mass="111885">MEEFNKEFKNSLTTGYLDELYESRAEYQPQLLFNDKSSGKKVLSTIKHELDLCQEFWFSVAFATKSGIATVMNTLEELEQRGIQGKVLVSQYLNFTQPEALKTLLKFKNIDLRIVIDEDFHSKGYLFKRDNHFNIIIGSSNFTQTALSTNKEWNLKVSATPNSSIYKKTYNEFKTEFDNAHKVSPAYIAHYENIYKSAVKTRFEQQKLSIVPEKKLKPNTMQLEVLDNIKDLRKKSITKALLISATGTGKTYLSAFDVKRFNAKRVLFVVHRLNIAKKAMESFKKIFGSSRSMGIFSGVEKDSNVDFVFSTVQTVSKPNYMSIFGKEYFDYIIIDESHRAGANSYSNILNYFTPKFLLGMTATPERTDGLDIFDLFDHNIAGEIRLHRALDEDMLSPFHYFGVSDLTIDGVEKDSDYFRHLVSEERVARIIDKLNFYGTDSGELRGLVFCSRIDECISLSEEFNNRGFKTIALSGKNSESERENAIEKLESEEYLEKIDLIFTVDIFNEGIDIPKLNTVIMLRPTQSAIVFVQQLGRGLRKVDGKDYLTVIDFIGNYSSNYLVPVALFGDTSYNKDRIRRLISKGNEGIPGASTVNFDKISKDRIFKSIDKANMQLKKDLIQDYKLLKHKVGFIPLMMDFIEHGSRDPILYVDYSKSYYNFLKDIKEPIENLNPDHITLLEFFSVEINNSVRVEETLILKLLLDNDRVTINKVQSVIKYEFGYNSTKDSIISAIHNLNMLFSMTTVNKSRISLFEKTGFKIVKIDNELISKDTTLIEALQSETFKSFLKDSINYSIYNFTQDFNKSIIKDGFILYKKYSRKDVFRVLNWDQNPVAQNVGGYIVSSDKSNFPIFVNYHKDEDISSSTKYVDEFVNRHEFTWMSKNRRTLNSPCMTTLQNYKNGLRVPLFIKKSNDEGKDFYYMGDLTPIDSTFTETTIKDDKGNNVSIVKVNFQISHPVEHSLYDYLTHDR</sequence>
<dbReference type="CDD" id="cd18799">
    <property type="entry name" value="SF2_C_EcoAI-like"/>
    <property type="match status" value="1"/>
</dbReference>
<dbReference type="InterPro" id="IPR006935">
    <property type="entry name" value="Helicase/UvrB_N"/>
</dbReference>
<dbReference type="InterPro" id="IPR058403">
    <property type="entry name" value="DUF8090"/>
</dbReference>
<dbReference type="EMBL" id="CP035807">
    <property type="protein sequence ID" value="QEN03419.1"/>
    <property type="molecule type" value="Genomic_DNA"/>
</dbReference>
<dbReference type="PROSITE" id="PS51192">
    <property type="entry name" value="HELICASE_ATP_BIND_1"/>
    <property type="match status" value="1"/>
</dbReference>
<dbReference type="Pfam" id="PF00271">
    <property type="entry name" value="Helicase_C"/>
    <property type="match status" value="1"/>
</dbReference>
<dbReference type="Pfam" id="PF13091">
    <property type="entry name" value="PLDc_2"/>
    <property type="match status" value="1"/>
</dbReference>
<keyword evidence="4" id="KW-1185">Reference proteome</keyword>
<dbReference type="Pfam" id="PF11907">
    <property type="entry name" value="DUF3427"/>
    <property type="match status" value="1"/>
</dbReference>
<dbReference type="InterPro" id="IPR021835">
    <property type="entry name" value="DUF3427"/>
</dbReference>
<reference evidence="3 4" key="1">
    <citation type="submission" date="2019-02" db="EMBL/GenBank/DDBJ databases">
        <authorList>
            <person name="Fomenkov A."/>
            <person name="Dubinina G."/>
            <person name="Grabovich M."/>
            <person name="Vincze T."/>
            <person name="Roberts R.J."/>
        </authorList>
    </citation>
    <scope>NUCLEOTIDE SEQUENCE [LARGE SCALE GENOMIC DNA]</scope>
    <source>
        <strain evidence="3 4">P</strain>
    </source>
</reference>
<dbReference type="Gene3D" id="3.40.50.300">
    <property type="entry name" value="P-loop containing nucleotide triphosphate hydrolases"/>
    <property type="match status" value="2"/>
</dbReference>
<protein>
    <submittedName>
        <fullName evidence="3">DUF3427 domain-containing protein</fullName>
    </submittedName>
</protein>
<dbReference type="KEGG" id="sper:EW093_01440"/>
<dbReference type="Pfam" id="PF04851">
    <property type="entry name" value="ResIII"/>
    <property type="match status" value="1"/>
</dbReference>
<proteinExistence type="predicted"/>
<dbReference type="PROSITE" id="PS51194">
    <property type="entry name" value="HELICASE_CTER"/>
    <property type="match status" value="1"/>
</dbReference>
<dbReference type="SMART" id="SM00490">
    <property type="entry name" value="HELICc"/>
    <property type="match status" value="1"/>
</dbReference>
<feature type="domain" description="Helicase C-terminal" evidence="2">
    <location>
        <begin position="429"/>
        <end position="601"/>
    </location>
</feature>
<evidence type="ECO:0000313" key="3">
    <source>
        <dbReference type="EMBL" id="QEN03419.1"/>
    </source>
</evidence>
<feature type="domain" description="Helicase ATP-binding" evidence="1">
    <location>
        <begin position="231"/>
        <end position="382"/>
    </location>
</feature>
<accession>A0A5C1Q938</accession>
<dbReference type="SUPFAM" id="SSF56024">
    <property type="entry name" value="Phospholipase D/nuclease"/>
    <property type="match status" value="1"/>
</dbReference>
<dbReference type="CDD" id="cd18032">
    <property type="entry name" value="DEXHc_RE_I_III_res"/>
    <property type="match status" value="1"/>
</dbReference>
<dbReference type="InterPro" id="IPR027417">
    <property type="entry name" value="P-loop_NTPase"/>
</dbReference>